<dbReference type="Proteomes" id="UP000277928">
    <property type="component" value="Unassembled WGS sequence"/>
</dbReference>
<evidence type="ECO:0000313" key="1">
    <source>
        <dbReference type="EMBL" id="VDK86060.1"/>
    </source>
</evidence>
<keyword evidence="2" id="KW-1185">Reference proteome</keyword>
<reference evidence="1 2" key="1">
    <citation type="submission" date="2018-08" db="EMBL/GenBank/DDBJ databases">
        <authorList>
            <person name="Laetsch R D."/>
            <person name="Stevens L."/>
            <person name="Kumar S."/>
            <person name="Blaxter L. M."/>
        </authorList>
    </citation>
    <scope>NUCLEOTIDE SEQUENCE [LARGE SCALE GENOMIC DNA]</scope>
</reference>
<dbReference type="AlphaFoldDB" id="A0A3P6U4J1"/>
<proteinExistence type="predicted"/>
<sequence length="371" mass="42536">MDEVQALKVLDELSRVNIDNPDVRSLLGSKVLFDHSLYSLPDCPVRRRFFSVLECFLMSLWQESYFGCKCLDRETRHILCVFDILKDVVREINFSTETVWFGGEQSGLETNPLNNAITFLSCCWHAAALVINIGDPSEIQCLLKVSTRMITPRSCLLTVLLKQDERCLSIAVALLRLEASKIDTPPQLKAMWLFRHTLFSISYDHQVVLDWLHSELAAVPFILRFLQMLIKQQIDGQQCSGFSCLSCCERNKEIQFVRSKTISFGHDLILCIRQLHGDLPVTTSYRFSKIEREVCLMAPEYNEEDSGDRQIIKCFENLRTSCVRLQNSGNAPFNMMPIIAIIEQLQKIAMENDTASTCKNNRENPLYPSMM</sequence>
<gene>
    <name evidence="1" type="ORF">NLS_LOCUS7426</name>
</gene>
<dbReference type="STRING" id="42156.A0A3P6U4J1"/>
<accession>A0A3P6U4J1</accession>
<name>A0A3P6U4J1_LITSI</name>
<evidence type="ECO:0000313" key="2">
    <source>
        <dbReference type="Proteomes" id="UP000277928"/>
    </source>
</evidence>
<protein>
    <submittedName>
        <fullName evidence="1">Uncharacterized protein</fullName>
    </submittedName>
</protein>
<organism evidence="1 2">
    <name type="scientific">Litomosoides sigmodontis</name>
    <name type="common">Filarial nematode worm</name>
    <dbReference type="NCBI Taxonomy" id="42156"/>
    <lineage>
        <taxon>Eukaryota</taxon>
        <taxon>Metazoa</taxon>
        <taxon>Ecdysozoa</taxon>
        <taxon>Nematoda</taxon>
        <taxon>Chromadorea</taxon>
        <taxon>Rhabditida</taxon>
        <taxon>Spirurina</taxon>
        <taxon>Spiruromorpha</taxon>
        <taxon>Filarioidea</taxon>
        <taxon>Onchocercidae</taxon>
        <taxon>Litomosoides</taxon>
    </lineage>
</organism>
<dbReference type="EMBL" id="UYRX01000766">
    <property type="protein sequence ID" value="VDK86060.1"/>
    <property type="molecule type" value="Genomic_DNA"/>
</dbReference>
<dbReference type="OrthoDB" id="5814112at2759"/>
<dbReference type="OMA" id="CSMERIM"/>